<protein>
    <submittedName>
        <fullName evidence="2">DUF2306 domain-containing protein</fullName>
    </submittedName>
</protein>
<reference evidence="2 3" key="1">
    <citation type="submission" date="2018-10" db="EMBL/GenBank/DDBJ databases">
        <title>Draft genome of Mycobacterium hodleri strain B.</title>
        <authorList>
            <person name="Amande T.J."/>
            <person name="Mcgenity T.J."/>
        </authorList>
    </citation>
    <scope>NUCLEOTIDE SEQUENCE [LARGE SCALE GENOMIC DNA]</scope>
    <source>
        <strain evidence="2 3">B</strain>
    </source>
</reference>
<feature type="transmembrane region" description="Helical" evidence="1">
    <location>
        <begin position="87"/>
        <end position="108"/>
    </location>
</feature>
<keyword evidence="1" id="KW-1133">Transmembrane helix</keyword>
<keyword evidence="1" id="KW-0472">Membrane</keyword>
<feature type="transmembrane region" description="Helical" evidence="1">
    <location>
        <begin position="182"/>
        <end position="201"/>
    </location>
</feature>
<feature type="transmembrane region" description="Helical" evidence="1">
    <location>
        <begin position="41"/>
        <end position="59"/>
    </location>
</feature>
<keyword evidence="3" id="KW-1185">Reference proteome</keyword>
<proteinExistence type="predicted"/>
<dbReference type="Proteomes" id="UP000315759">
    <property type="component" value="Unassembled WGS sequence"/>
</dbReference>
<dbReference type="Pfam" id="PF10067">
    <property type="entry name" value="DUF2306"/>
    <property type="match status" value="1"/>
</dbReference>
<feature type="transmembrane region" description="Helical" evidence="1">
    <location>
        <begin position="221"/>
        <end position="241"/>
    </location>
</feature>
<evidence type="ECO:0000313" key="2">
    <source>
        <dbReference type="EMBL" id="TQR87423.1"/>
    </source>
</evidence>
<accession>A0A544W5B4</accession>
<keyword evidence="1" id="KW-0812">Transmembrane</keyword>
<feature type="transmembrane region" description="Helical" evidence="1">
    <location>
        <begin position="120"/>
        <end position="139"/>
    </location>
</feature>
<sequence>MLTYLCLDVPGDDHHIGERPMAADLASTSPPRRRPLRHAPWLALLLTSVAVAVFFPSQYVNGTLESLAEADTGLASTYATRPGFVQVAFYVHILFAGLALLLGGFQFSRRLRRYRRAHRWIGRTYVVAVMVGGASAFVMAVFSSVAFLGFFGFGTLAILWMWTTYRGYRSARDRDFAEHQAWMIRSFALTYAAPTLRLWLIVLTVAQQPFGLDEAVVFANAYAPVAFLCWLPNIVIAEVIIRRRGLPSLIRMAPPSRTGVPAMS</sequence>
<organism evidence="2 3">
    <name type="scientific">Mycolicibacterium hodleri</name>
    <dbReference type="NCBI Taxonomy" id="49897"/>
    <lineage>
        <taxon>Bacteria</taxon>
        <taxon>Bacillati</taxon>
        <taxon>Actinomycetota</taxon>
        <taxon>Actinomycetes</taxon>
        <taxon>Mycobacteriales</taxon>
        <taxon>Mycobacteriaceae</taxon>
        <taxon>Mycolicibacterium</taxon>
    </lineage>
</organism>
<evidence type="ECO:0000256" key="1">
    <source>
        <dbReference type="SAM" id="Phobius"/>
    </source>
</evidence>
<comment type="caution">
    <text evidence="2">The sequence shown here is derived from an EMBL/GenBank/DDBJ whole genome shotgun (WGS) entry which is preliminary data.</text>
</comment>
<dbReference type="EMBL" id="VIFX01000006">
    <property type="protein sequence ID" value="TQR87423.1"/>
    <property type="molecule type" value="Genomic_DNA"/>
</dbReference>
<feature type="transmembrane region" description="Helical" evidence="1">
    <location>
        <begin position="145"/>
        <end position="162"/>
    </location>
</feature>
<gene>
    <name evidence="2" type="ORF">D8S82_06465</name>
</gene>
<dbReference type="AlphaFoldDB" id="A0A544W5B4"/>
<evidence type="ECO:0000313" key="3">
    <source>
        <dbReference type="Proteomes" id="UP000315759"/>
    </source>
</evidence>
<dbReference type="InterPro" id="IPR018750">
    <property type="entry name" value="DUF2306_membrane"/>
</dbReference>
<name>A0A544W5B4_9MYCO</name>